<dbReference type="PANTHER" id="PTHR32552:SF68">
    <property type="entry name" value="FERRICHROME OUTER MEMBRANE TRANSPORTER_PHAGE RECEPTOR"/>
    <property type="match status" value="1"/>
</dbReference>
<dbReference type="CDD" id="cd01347">
    <property type="entry name" value="ligand_gated_channel"/>
    <property type="match status" value="1"/>
</dbReference>
<evidence type="ECO:0000256" key="12">
    <source>
        <dbReference type="ARBA" id="ARBA00023170"/>
    </source>
</evidence>
<comment type="similarity">
    <text evidence="2 14 15">Belongs to the TonB-dependent receptor family.</text>
</comment>
<evidence type="ECO:0000256" key="5">
    <source>
        <dbReference type="ARBA" id="ARBA00022496"/>
    </source>
</evidence>
<dbReference type="InterPro" id="IPR036942">
    <property type="entry name" value="Beta-barrel_TonB_sf"/>
</dbReference>
<dbReference type="Proteomes" id="UP001404845">
    <property type="component" value="Unassembled WGS sequence"/>
</dbReference>
<keyword evidence="13 14" id="KW-0998">Cell outer membrane</keyword>
<evidence type="ECO:0000256" key="2">
    <source>
        <dbReference type="ARBA" id="ARBA00009810"/>
    </source>
</evidence>
<evidence type="ECO:0000256" key="9">
    <source>
        <dbReference type="ARBA" id="ARBA00023065"/>
    </source>
</evidence>
<evidence type="ECO:0000259" key="17">
    <source>
        <dbReference type="Pfam" id="PF07715"/>
    </source>
</evidence>
<accession>A0ABU9ZBZ8</accession>
<organism evidence="18 19">
    <name type="scientific">Methylorubrum rhodesianum</name>
    <dbReference type="NCBI Taxonomy" id="29427"/>
    <lineage>
        <taxon>Bacteria</taxon>
        <taxon>Pseudomonadati</taxon>
        <taxon>Pseudomonadota</taxon>
        <taxon>Alphaproteobacteria</taxon>
        <taxon>Hyphomicrobiales</taxon>
        <taxon>Methylobacteriaceae</taxon>
        <taxon>Methylorubrum</taxon>
    </lineage>
</organism>
<dbReference type="InterPro" id="IPR000531">
    <property type="entry name" value="Beta-barrel_TonB"/>
</dbReference>
<evidence type="ECO:0000313" key="18">
    <source>
        <dbReference type="EMBL" id="MEN3228546.1"/>
    </source>
</evidence>
<evidence type="ECO:0000256" key="8">
    <source>
        <dbReference type="ARBA" id="ARBA00023004"/>
    </source>
</evidence>
<reference evidence="18 19" key="1">
    <citation type="journal article" date="2023" name="PLoS ONE">
        <title>Complete genome assembly of Hawai'i environmental nontuberculous mycobacteria reveals unexpected co-isolation with methylobacteria.</title>
        <authorList>
            <person name="Hendrix J."/>
            <person name="Epperson L.E."/>
            <person name="Tong E.I."/>
            <person name="Chan Y.L."/>
            <person name="Hasan N.A."/>
            <person name="Dawrs S.N."/>
            <person name="Norton G.J."/>
            <person name="Virdi R."/>
            <person name="Crooks J.L."/>
            <person name="Chan E.D."/>
            <person name="Honda J.R."/>
            <person name="Strong M."/>
        </authorList>
    </citation>
    <scope>NUCLEOTIDE SEQUENCE [LARGE SCALE GENOMIC DNA]</scope>
    <source>
        <strain evidence="18 19">NJH_HI01</strain>
    </source>
</reference>
<dbReference type="Gene3D" id="2.170.130.10">
    <property type="entry name" value="TonB-dependent receptor, plug domain"/>
    <property type="match status" value="1"/>
</dbReference>
<keyword evidence="6 14" id="KW-0812">Transmembrane</keyword>
<keyword evidence="3 14" id="KW-0813">Transport</keyword>
<evidence type="ECO:0000256" key="6">
    <source>
        <dbReference type="ARBA" id="ARBA00022692"/>
    </source>
</evidence>
<name>A0ABU9ZBZ8_9HYPH</name>
<protein>
    <submittedName>
        <fullName evidence="18">TonB-dependent siderophore receptor</fullName>
    </submittedName>
</protein>
<evidence type="ECO:0000256" key="4">
    <source>
        <dbReference type="ARBA" id="ARBA00022452"/>
    </source>
</evidence>
<keyword evidence="4 14" id="KW-1134">Transmembrane beta strand</keyword>
<evidence type="ECO:0000259" key="16">
    <source>
        <dbReference type="Pfam" id="PF00593"/>
    </source>
</evidence>
<dbReference type="Gene3D" id="2.40.170.20">
    <property type="entry name" value="TonB-dependent receptor, beta-barrel domain"/>
    <property type="match status" value="1"/>
</dbReference>
<dbReference type="PROSITE" id="PS52016">
    <property type="entry name" value="TONB_DEPENDENT_REC_3"/>
    <property type="match status" value="1"/>
</dbReference>
<evidence type="ECO:0000256" key="14">
    <source>
        <dbReference type="PROSITE-ProRule" id="PRU01360"/>
    </source>
</evidence>
<evidence type="ECO:0000256" key="13">
    <source>
        <dbReference type="ARBA" id="ARBA00023237"/>
    </source>
</evidence>
<sequence length="737" mass="79809">MYGAAQGKACLDGSGAIIRFAGSNVVFAPSLSWIILALLVPSWPLGAHAQAVPAEGTETVLSELSVTGSGERAGGPVVGYRAARSGTATRTDTALRDTPQSIQVVPREVLVDQQDVRLTDALTNVSNVQPGGTIQGRSDTYILRGFRTQTYAVDGLVLNPANAFQPTQRDLANVERVEVLKGPASVLYGQGDPGGLINIVTRQPTLTPSADVTVQGGSFGFRRVQGSVSGAIPSVEGLAARFSFATQDEATFRDFGGPENSRHFFAPALVWTPDPSTRVFLNAEFTRQHSQYDEGLIAFRDRVPLDNVRRFYGEPWSRYYGEANAITLLAEHDVNESLTLRQAINGQWGTFNLLATRATGVNAAGTTVARRLTEGDSLYHSIDSRTEAVGRFVDPFGFRHTALAGFEIVDGYRHPYTTQGTATSVSFLNPIRGSVPQVGTLALQSDLRQKLSLFGVYMQDQIEFFPGLQLVLGVRFDTADQLYFQRTPTTRTIPPEQNLTGVSPRVGIVWRPVEPLTLYGSYTTSFVPQSANILNVASPPPETGEQVEVGARFDLIPDQLTVSAAAFRILRANVAASDPVNTGFSIITGEQRSQGFEGDIAGEILPGWKIIGGIGYLDAEVTKDRFIPVGNRLPAAPVFSTSVWSTYQFQGGPLRGFGFGGGITYVGERFGDITNTYKVGAYARLDAALFYEIDPTWRLAVNGRNLTDRRYIEQPFNPFNNLPGAPLTVLASLTARY</sequence>
<dbReference type="InterPro" id="IPR010105">
    <property type="entry name" value="TonB_sidphr_rcpt"/>
</dbReference>
<dbReference type="PANTHER" id="PTHR32552">
    <property type="entry name" value="FERRICHROME IRON RECEPTOR-RELATED"/>
    <property type="match status" value="1"/>
</dbReference>
<dbReference type="EMBL" id="JAQYXL010000001">
    <property type="protein sequence ID" value="MEN3228546.1"/>
    <property type="molecule type" value="Genomic_DNA"/>
</dbReference>
<keyword evidence="9" id="KW-0406">Ion transport</keyword>
<feature type="domain" description="TonB-dependent receptor plug" evidence="17">
    <location>
        <begin position="95"/>
        <end position="195"/>
    </location>
</feature>
<keyword evidence="19" id="KW-1185">Reference proteome</keyword>
<dbReference type="InterPro" id="IPR039426">
    <property type="entry name" value="TonB-dep_rcpt-like"/>
</dbReference>
<feature type="domain" description="TonB-dependent receptor-like beta-barrel" evidence="16">
    <location>
        <begin position="273"/>
        <end position="706"/>
    </location>
</feature>
<evidence type="ECO:0000256" key="10">
    <source>
        <dbReference type="ARBA" id="ARBA00023077"/>
    </source>
</evidence>
<keyword evidence="10 15" id="KW-0798">TonB box</keyword>
<keyword evidence="11 14" id="KW-0472">Membrane</keyword>
<evidence type="ECO:0000256" key="7">
    <source>
        <dbReference type="ARBA" id="ARBA00022729"/>
    </source>
</evidence>
<comment type="subcellular location">
    <subcellularLocation>
        <location evidence="1 14">Cell outer membrane</location>
        <topology evidence="1 14">Multi-pass membrane protein</topology>
    </subcellularLocation>
</comment>
<comment type="caution">
    <text evidence="18">The sequence shown here is derived from an EMBL/GenBank/DDBJ whole genome shotgun (WGS) entry which is preliminary data.</text>
</comment>
<evidence type="ECO:0000313" key="19">
    <source>
        <dbReference type="Proteomes" id="UP001404845"/>
    </source>
</evidence>
<dbReference type="InterPro" id="IPR012910">
    <property type="entry name" value="Plug_dom"/>
</dbReference>
<keyword evidence="7" id="KW-0732">Signal</keyword>
<dbReference type="Pfam" id="PF00593">
    <property type="entry name" value="TonB_dep_Rec_b-barrel"/>
    <property type="match status" value="1"/>
</dbReference>
<evidence type="ECO:0000256" key="3">
    <source>
        <dbReference type="ARBA" id="ARBA00022448"/>
    </source>
</evidence>
<dbReference type="NCBIfam" id="TIGR01783">
    <property type="entry name" value="TonB-siderophor"/>
    <property type="match status" value="1"/>
</dbReference>
<dbReference type="RefSeq" id="WP_200670630.1">
    <property type="nucleotide sequence ID" value="NZ_JACWCW010000014.1"/>
</dbReference>
<keyword evidence="12 18" id="KW-0675">Receptor</keyword>
<dbReference type="Pfam" id="PF07715">
    <property type="entry name" value="Plug"/>
    <property type="match status" value="1"/>
</dbReference>
<dbReference type="SUPFAM" id="SSF56935">
    <property type="entry name" value="Porins"/>
    <property type="match status" value="1"/>
</dbReference>
<evidence type="ECO:0000256" key="15">
    <source>
        <dbReference type="RuleBase" id="RU003357"/>
    </source>
</evidence>
<evidence type="ECO:0000256" key="11">
    <source>
        <dbReference type="ARBA" id="ARBA00023136"/>
    </source>
</evidence>
<keyword evidence="8" id="KW-0408">Iron</keyword>
<evidence type="ECO:0000256" key="1">
    <source>
        <dbReference type="ARBA" id="ARBA00004571"/>
    </source>
</evidence>
<keyword evidence="5" id="KW-0410">Iron transport</keyword>
<proteinExistence type="inferred from homology"/>
<dbReference type="InterPro" id="IPR037066">
    <property type="entry name" value="Plug_dom_sf"/>
</dbReference>
<gene>
    <name evidence="18" type="ORF">PUR21_13030</name>
</gene>